<reference evidence="1" key="1">
    <citation type="submission" date="2020-11" db="EMBL/GenBank/DDBJ databases">
        <authorList>
            <consortium name="DOE Joint Genome Institute"/>
            <person name="Ahrendt S."/>
            <person name="Riley R."/>
            <person name="Andreopoulos W."/>
            <person name="Labutti K."/>
            <person name="Pangilinan J."/>
            <person name="Ruiz-Duenas F.J."/>
            <person name="Barrasa J.M."/>
            <person name="Sanchez-Garcia M."/>
            <person name="Camarero S."/>
            <person name="Miyauchi S."/>
            <person name="Serrano A."/>
            <person name="Linde D."/>
            <person name="Babiker R."/>
            <person name="Drula E."/>
            <person name="Ayuso-Fernandez I."/>
            <person name="Pacheco R."/>
            <person name="Padilla G."/>
            <person name="Ferreira P."/>
            <person name="Barriuso J."/>
            <person name="Kellner H."/>
            <person name="Castanera R."/>
            <person name="Alfaro M."/>
            <person name="Ramirez L."/>
            <person name="Pisabarro A.G."/>
            <person name="Kuo A."/>
            <person name="Tritt A."/>
            <person name="Lipzen A."/>
            <person name="He G."/>
            <person name="Yan M."/>
            <person name="Ng V."/>
            <person name="Cullen D."/>
            <person name="Martin F."/>
            <person name="Rosso M.-N."/>
            <person name="Henrissat B."/>
            <person name="Hibbett D."/>
            <person name="Martinez A.T."/>
            <person name="Grigoriev I.V."/>
        </authorList>
    </citation>
    <scope>NUCLEOTIDE SEQUENCE</scope>
    <source>
        <strain evidence="1">CIRM-BRFM 674</strain>
    </source>
</reference>
<proteinExistence type="predicted"/>
<evidence type="ECO:0000313" key="2">
    <source>
        <dbReference type="Proteomes" id="UP000807469"/>
    </source>
</evidence>
<dbReference type="EMBL" id="MU155678">
    <property type="protein sequence ID" value="KAF9471482.1"/>
    <property type="molecule type" value="Genomic_DNA"/>
</dbReference>
<protein>
    <submittedName>
        <fullName evidence="1">Uncharacterized protein</fullName>
    </submittedName>
</protein>
<evidence type="ECO:0000313" key="1">
    <source>
        <dbReference type="EMBL" id="KAF9471482.1"/>
    </source>
</evidence>
<gene>
    <name evidence="1" type="ORF">BDN70DRAFT_568284</name>
</gene>
<sequence length="91" mass="9810">MLLPLARRACLPARPILPFSFSPLLWCVDGLDGTQNEHECLFLAVSTLSCFYTVIASLSDSSSLLSSLLTNSDEVNSTLLATRFTSNLAAT</sequence>
<comment type="caution">
    <text evidence="1">The sequence shown here is derived from an EMBL/GenBank/DDBJ whole genome shotgun (WGS) entry which is preliminary data.</text>
</comment>
<organism evidence="1 2">
    <name type="scientific">Pholiota conissans</name>
    <dbReference type="NCBI Taxonomy" id="109636"/>
    <lineage>
        <taxon>Eukaryota</taxon>
        <taxon>Fungi</taxon>
        <taxon>Dikarya</taxon>
        <taxon>Basidiomycota</taxon>
        <taxon>Agaricomycotina</taxon>
        <taxon>Agaricomycetes</taxon>
        <taxon>Agaricomycetidae</taxon>
        <taxon>Agaricales</taxon>
        <taxon>Agaricineae</taxon>
        <taxon>Strophariaceae</taxon>
        <taxon>Pholiota</taxon>
    </lineage>
</organism>
<accession>A0A9P5YKF7</accession>
<dbReference type="Proteomes" id="UP000807469">
    <property type="component" value="Unassembled WGS sequence"/>
</dbReference>
<keyword evidence="2" id="KW-1185">Reference proteome</keyword>
<dbReference type="AlphaFoldDB" id="A0A9P5YKF7"/>
<name>A0A9P5YKF7_9AGAR</name>